<keyword evidence="6" id="KW-0408">Iron</keyword>
<evidence type="ECO:0000259" key="13">
    <source>
        <dbReference type="Pfam" id="PF00593"/>
    </source>
</evidence>
<keyword evidence="2 11" id="KW-0813">Transport</keyword>
<dbReference type="Pfam" id="PF07715">
    <property type="entry name" value="Plug"/>
    <property type="match status" value="1"/>
</dbReference>
<keyword evidence="8 12" id="KW-0798">TonB box</keyword>
<evidence type="ECO:0000256" key="8">
    <source>
        <dbReference type="ARBA" id="ARBA00023077"/>
    </source>
</evidence>
<dbReference type="AlphaFoldDB" id="A0A5B8CB99"/>
<evidence type="ECO:0000256" key="2">
    <source>
        <dbReference type="ARBA" id="ARBA00022448"/>
    </source>
</evidence>
<sequence length="797" mass="86244">MSHLKSYVLDMAVKMGEDMRRGKIYLAGISLPGLLMGLAVPAVAQDGVAEIIVTAQKRAENLQDVPIAVSAYSSEALEARGATGLTALFQSPPPGVVMQPFAGSQSLLIVDMRGVTNSDPGQGTVELGTAVYIDDVYLGRAQGMGAELVDPERIEVLRGPQGTLFGRNAEGGAIRIVTKKPTGILSGDGKVTIGNFDQRRYEAHLNLPEFAGFSIKLDYLNSSHDGWTKNGPRVARIARQDDFGAFDGEGYRASVRWKPTSAITVDYAYDHSVTKDTRDYNVLVRPPLIDANGRTVLPLATLTGARPLTDRLDRRTDTAWTSLYNAPFRTEASGHTLQAGWELNDALTLRSITAFRKTSEEGANQLGGAFNLTKFPVARPASILFPRLGGTSLGIDPTTPIWGVSGVTSYNKVKQKQESQEFQLVGSLPDLEFVIGAYYFHERVQDTRQTLLSIIYTDRAFTQALGVNPFAVGSAGAGLNSQEAESTSYAGFAQATWSPAFAGNRLHLTGGLRYTNDEKKFERTMFNGAPTATIGAPFREKRWDPAFTIAYDVTDAINIYARYAQAYRAGGVSVRSPSFKPFGAEVNKSFEIGVKSDLIERRLRVNAALFENRIHNRQITSQLDPAGDPAITDTLNAPGVTRIRGAELEIIAAPTAGLQVSATYAYLHGKRPESYFTIDPLADVRIQSLPKHAVTVAIDYSVPVGIGDLAFHGDYAMASDTSGTGRVAFGAYAYDIRRDVANARIALQNVEVGPARWRLALFAKNLFDTAYPVFTAPGANAILSPPRTYGVELGASF</sequence>
<dbReference type="SUPFAM" id="SSF56935">
    <property type="entry name" value="Porins"/>
    <property type="match status" value="1"/>
</dbReference>
<evidence type="ECO:0000313" key="15">
    <source>
        <dbReference type="EMBL" id="QDC36499.1"/>
    </source>
</evidence>
<comment type="similarity">
    <text evidence="11 12">Belongs to the TonB-dependent receptor family.</text>
</comment>
<keyword evidence="4" id="KW-0410">Iron transport</keyword>
<keyword evidence="5 11" id="KW-0812">Transmembrane</keyword>
<dbReference type="GO" id="GO:0009279">
    <property type="term" value="C:cell outer membrane"/>
    <property type="evidence" value="ECO:0007669"/>
    <property type="project" value="UniProtKB-SubCell"/>
</dbReference>
<accession>A0A5B8CB99</accession>
<keyword evidence="7" id="KW-0406">Ion transport</keyword>
<protein>
    <submittedName>
        <fullName evidence="15">TonB-dependent receptor</fullName>
    </submittedName>
</protein>
<dbReference type="Proteomes" id="UP000311469">
    <property type="component" value="Chromosome cSF1"/>
</dbReference>
<evidence type="ECO:0000256" key="9">
    <source>
        <dbReference type="ARBA" id="ARBA00023136"/>
    </source>
</evidence>
<dbReference type="InterPro" id="IPR012910">
    <property type="entry name" value="Plug_dom"/>
</dbReference>
<name>A0A5B8CB99_SPHSA</name>
<dbReference type="KEGG" id="sufl:FIL70_03790"/>
<evidence type="ECO:0000256" key="3">
    <source>
        <dbReference type="ARBA" id="ARBA00022452"/>
    </source>
</evidence>
<dbReference type="EMBL" id="CP041016">
    <property type="protein sequence ID" value="QDC36499.1"/>
    <property type="molecule type" value="Genomic_DNA"/>
</dbReference>
<keyword evidence="10 11" id="KW-0998">Cell outer membrane</keyword>
<keyword evidence="3 11" id="KW-1134">Transmembrane beta strand</keyword>
<dbReference type="InterPro" id="IPR036942">
    <property type="entry name" value="Beta-barrel_TonB_sf"/>
</dbReference>
<dbReference type="Pfam" id="PF00593">
    <property type="entry name" value="TonB_dep_Rec_b-barrel"/>
    <property type="match status" value="1"/>
</dbReference>
<evidence type="ECO:0000256" key="4">
    <source>
        <dbReference type="ARBA" id="ARBA00022496"/>
    </source>
</evidence>
<evidence type="ECO:0000256" key="1">
    <source>
        <dbReference type="ARBA" id="ARBA00004571"/>
    </source>
</evidence>
<dbReference type="PROSITE" id="PS52016">
    <property type="entry name" value="TONB_DEPENDENT_REC_3"/>
    <property type="match status" value="1"/>
</dbReference>
<comment type="subcellular location">
    <subcellularLocation>
        <location evidence="1 11">Cell outer membrane</location>
        <topology evidence="1 11">Multi-pass membrane protein</topology>
    </subcellularLocation>
</comment>
<feature type="domain" description="TonB-dependent receptor-like beta-barrel" evidence="13">
    <location>
        <begin position="297"/>
        <end position="766"/>
    </location>
</feature>
<dbReference type="InterPro" id="IPR000531">
    <property type="entry name" value="Beta-barrel_TonB"/>
</dbReference>
<keyword evidence="9 11" id="KW-0472">Membrane</keyword>
<dbReference type="InterPro" id="IPR039426">
    <property type="entry name" value="TonB-dep_rcpt-like"/>
</dbReference>
<dbReference type="PANTHER" id="PTHR32552">
    <property type="entry name" value="FERRICHROME IRON RECEPTOR-RELATED"/>
    <property type="match status" value="1"/>
</dbReference>
<gene>
    <name evidence="15" type="ORF">FIL70_03790</name>
</gene>
<feature type="domain" description="TonB-dependent receptor plug" evidence="14">
    <location>
        <begin position="62"/>
        <end position="173"/>
    </location>
</feature>
<evidence type="ECO:0000256" key="11">
    <source>
        <dbReference type="PROSITE-ProRule" id="PRU01360"/>
    </source>
</evidence>
<evidence type="ECO:0000256" key="12">
    <source>
        <dbReference type="RuleBase" id="RU003357"/>
    </source>
</evidence>
<organism evidence="15 16">
    <name type="scientific">Sphingobium fuliginis ATCC 27551</name>
    <dbReference type="NCBI Taxonomy" id="1208342"/>
    <lineage>
        <taxon>Bacteria</taxon>
        <taxon>Pseudomonadati</taxon>
        <taxon>Pseudomonadota</taxon>
        <taxon>Alphaproteobacteria</taxon>
        <taxon>Sphingomonadales</taxon>
        <taxon>Sphingomonadaceae</taxon>
        <taxon>Sphingobium</taxon>
    </lineage>
</organism>
<evidence type="ECO:0000256" key="6">
    <source>
        <dbReference type="ARBA" id="ARBA00023004"/>
    </source>
</evidence>
<dbReference type="Gene3D" id="2.40.170.20">
    <property type="entry name" value="TonB-dependent receptor, beta-barrel domain"/>
    <property type="match status" value="1"/>
</dbReference>
<dbReference type="GO" id="GO:0006826">
    <property type="term" value="P:iron ion transport"/>
    <property type="evidence" value="ECO:0007669"/>
    <property type="project" value="UniProtKB-KW"/>
</dbReference>
<keyword evidence="15" id="KW-0675">Receptor</keyword>
<evidence type="ECO:0000259" key="14">
    <source>
        <dbReference type="Pfam" id="PF07715"/>
    </source>
</evidence>
<dbReference type="PANTHER" id="PTHR32552:SF81">
    <property type="entry name" value="TONB-DEPENDENT OUTER MEMBRANE RECEPTOR"/>
    <property type="match status" value="1"/>
</dbReference>
<evidence type="ECO:0000256" key="7">
    <source>
        <dbReference type="ARBA" id="ARBA00023065"/>
    </source>
</evidence>
<evidence type="ECO:0000256" key="5">
    <source>
        <dbReference type="ARBA" id="ARBA00022692"/>
    </source>
</evidence>
<proteinExistence type="inferred from homology"/>
<evidence type="ECO:0000256" key="10">
    <source>
        <dbReference type="ARBA" id="ARBA00023237"/>
    </source>
</evidence>
<reference evidence="15 16" key="1">
    <citation type="submission" date="2019-06" db="EMBL/GenBank/DDBJ databases">
        <title>Genome organization and adaptive potential of archetypical organophosphate degarding Sphingobium fuliginis ATCC 27551.</title>
        <authorList>
            <person name="Sarwar A."/>
            <person name="Parthasarathy S."/>
            <person name="Singh C."/>
            <person name="Siddavattam D."/>
        </authorList>
    </citation>
    <scope>NUCLEOTIDE SEQUENCE [LARGE SCALE GENOMIC DNA]</scope>
    <source>
        <strain evidence="15 16">ATCC 27551</strain>
    </source>
</reference>
<evidence type="ECO:0000313" key="16">
    <source>
        <dbReference type="Proteomes" id="UP000311469"/>
    </source>
</evidence>